<evidence type="ECO:0000256" key="5">
    <source>
        <dbReference type="PROSITE-ProRule" id="PRU00146"/>
    </source>
</evidence>
<feature type="compositionally biased region" description="Low complexity" evidence="6">
    <location>
        <begin position="171"/>
        <end position="188"/>
    </location>
</feature>
<evidence type="ECO:0000256" key="1">
    <source>
        <dbReference type="ARBA" id="ARBA00022723"/>
    </source>
</evidence>
<feature type="compositionally biased region" description="Polar residues" evidence="6">
    <location>
        <begin position="435"/>
        <end position="448"/>
    </location>
</feature>
<evidence type="ECO:0000256" key="3">
    <source>
        <dbReference type="ARBA" id="ARBA00022833"/>
    </source>
</evidence>
<evidence type="ECO:0000259" key="7">
    <source>
        <dbReference type="PROSITE" id="PS50016"/>
    </source>
</evidence>
<keyword evidence="2 5" id="KW-0863">Zinc-finger</keyword>
<keyword evidence="3" id="KW-0862">Zinc</keyword>
<evidence type="ECO:0000313" key="8">
    <source>
        <dbReference type="EMBL" id="KAK8899597.1"/>
    </source>
</evidence>
<feature type="compositionally biased region" description="Polar residues" evidence="6">
    <location>
        <begin position="23"/>
        <end position="34"/>
    </location>
</feature>
<feature type="compositionally biased region" description="Pro residues" evidence="6">
    <location>
        <begin position="191"/>
        <end position="205"/>
    </location>
</feature>
<keyword evidence="4" id="KW-0156">Chromatin regulator</keyword>
<keyword evidence="9" id="KW-1185">Reference proteome</keyword>
<feature type="domain" description="PHD-type" evidence="7">
    <location>
        <begin position="470"/>
        <end position="518"/>
    </location>
</feature>
<feature type="compositionally biased region" description="Basic and acidic residues" evidence="6">
    <location>
        <begin position="35"/>
        <end position="61"/>
    </location>
</feature>
<feature type="region of interest" description="Disordered" evidence="6">
    <location>
        <begin position="1"/>
        <end position="112"/>
    </location>
</feature>
<keyword evidence="1" id="KW-0479">Metal-binding</keyword>
<feature type="region of interest" description="Disordered" evidence="6">
    <location>
        <begin position="388"/>
        <end position="456"/>
    </location>
</feature>
<feature type="compositionally biased region" description="Polar residues" evidence="6">
    <location>
        <begin position="1"/>
        <end position="15"/>
    </location>
</feature>
<feature type="compositionally biased region" description="Basic residues" evidence="6">
    <location>
        <begin position="1004"/>
        <end position="1017"/>
    </location>
</feature>
<dbReference type="InterPro" id="IPR011011">
    <property type="entry name" value="Znf_FYVE_PHD"/>
</dbReference>
<dbReference type="Pfam" id="PF00628">
    <property type="entry name" value="PHD"/>
    <property type="match status" value="1"/>
</dbReference>
<dbReference type="Proteomes" id="UP001470230">
    <property type="component" value="Unassembled WGS sequence"/>
</dbReference>
<evidence type="ECO:0000256" key="6">
    <source>
        <dbReference type="SAM" id="MobiDB-lite"/>
    </source>
</evidence>
<proteinExistence type="predicted"/>
<feature type="compositionally biased region" description="Polar residues" evidence="6">
    <location>
        <begin position="206"/>
        <end position="233"/>
    </location>
</feature>
<dbReference type="InterPro" id="IPR001965">
    <property type="entry name" value="Znf_PHD"/>
</dbReference>
<evidence type="ECO:0000256" key="2">
    <source>
        <dbReference type="ARBA" id="ARBA00022771"/>
    </source>
</evidence>
<name>A0ABR2L9Z4_9EUKA</name>
<gene>
    <name evidence="8" type="ORF">M9Y10_001913</name>
</gene>
<dbReference type="Gene3D" id="3.30.40.10">
    <property type="entry name" value="Zinc/RING finger domain, C3HC4 (zinc finger)"/>
    <property type="match status" value="2"/>
</dbReference>
<feature type="compositionally biased region" description="Low complexity" evidence="6">
    <location>
        <begin position="886"/>
        <end position="910"/>
    </location>
</feature>
<reference evidence="8 9" key="1">
    <citation type="submission" date="2024-04" db="EMBL/GenBank/DDBJ databases">
        <title>Tritrichomonas musculus Genome.</title>
        <authorList>
            <person name="Alves-Ferreira E."/>
            <person name="Grigg M."/>
            <person name="Lorenzi H."/>
            <person name="Galac M."/>
        </authorList>
    </citation>
    <scope>NUCLEOTIDE SEQUENCE [LARGE SCALE GENOMIC DNA]</scope>
    <source>
        <strain evidence="8 9">EAF2021</strain>
    </source>
</reference>
<dbReference type="Gene3D" id="2.170.270.10">
    <property type="entry name" value="SET domain"/>
    <property type="match status" value="1"/>
</dbReference>
<evidence type="ECO:0000256" key="4">
    <source>
        <dbReference type="ARBA" id="ARBA00022853"/>
    </source>
</evidence>
<organism evidence="8 9">
    <name type="scientific">Tritrichomonas musculus</name>
    <dbReference type="NCBI Taxonomy" id="1915356"/>
    <lineage>
        <taxon>Eukaryota</taxon>
        <taxon>Metamonada</taxon>
        <taxon>Parabasalia</taxon>
        <taxon>Tritrichomonadida</taxon>
        <taxon>Tritrichomonadidae</taxon>
        <taxon>Tritrichomonas</taxon>
    </lineage>
</organism>
<evidence type="ECO:0000313" key="9">
    <source>
        <dbReference type="Proteomes" id="UP001470230"/>
    </source>
</evidence>
<accession>A0ABR2L9Z4</accession>
<feature type="compositionally biased region" description="Low complexity" evidence="6">
    <location>
        <begin position="94"/>
        <end position="112"/>
    </location>
</feature>
<dbReference type="PROSITE" id="PS50016">
    <property type="entry name" value="ZF_PHD_2"/>
    <property type="match status" value="1"/>
</dbReference>
<dbReference type="InterPro" id="IPR046341">
    <property type="entry name" value="SET_dom_sf"/>
</dbReference>
<dbReference type="SUPFAM" id="SSF57903">
    <property type="entry name" value="FYVE/PHD zinc finger"/>
    <property type="match status" value="2"/>
</dbReference>
<protein>
    <recommendedName>
        <fullName evidence="7">PHD-type domain-containing protein</fullName>
    </recommendedName>
</protein>
<feature type="compositionally biased region" description="Low complexity" evidence="6">
    <location>
        <begin position="920"/>
        <end position="959"/>
    </location>
</feature>
<dbReference type="InterPro" id="IPR013083">
    <property type="entry name" value="Znf_RING/FYVE/PHD"/>
</dbReference>
<feature type="region of interest" description="Disordered" evidence="6">
    <location>
        <begin position="864"/>
        <end position="959"/>
    </location>
</feature>
<dbReference type="SMART" id="SM00249">
    <property type="entry name" value="PHD"/>
    <property type="match status" value="2"/>
</dbReference>
<feature type="region of interest" description="Disordered" evidence="6">
    <location>
        <begin position="998"/>
        <end position="1017"/>
    </location>
</feature>
<sequence>MSLDANQDNLASSTAPRLLDVVTSPSNADSGLQNETKEGSSKATSESKETNLQKENKDEIKSPTTQPSTINTNQNDTKSDTNSASTITPNEEGNATSTIRNSNNTSTNGSETAPVFSVASLITNNSTSSNNPNNQAKVTRTTIIRHQSQPLQPSQPSPVISRRSISIAANTTQPQPIIPSSPAISNQPRKLLPPPIPMIQLPPPTTSQSLNQPSQQQRSPTLNTKIESPSFIQPNPLPSPTSTNAYIQQPLPFATPRISASNIQYQQSFQPPPPPQSPQGVFGMYHYSQMPNFYQFVQPPQQPPQPQQQIPNPQGIPQIQLHNHHMHMGARQLQQINNLEQITVPGHQMPQMIQMQHPIPQMTQLKQQRPHINQLSTVTQIGVAIPPTQSTQPPQSQPPTISVQMVPPSSDLQNKNKKGIIQNQPLPQPIVSRKPLQSTTVPAPNNDSDNNDMKPPEPTYYNDKETGEYGVRCVCGEGHIDSLLVQCDMCDFWLHGLCVNVARETKGEPYFCPFCLKRKIRCKCGESMKYSVPIIQCTKCQMWVHKQCENLDFGINPENFVCSFCGGGTYDIKEVDFTDDDDDVCDEEILVDEEKRSNIINSIPDGNFKIMITEDLQKPEISFRPFVAKYFHRFAPYLFDRAHEFWRVFNETLCNILNCKRSVLLNALDTLATHLLYKPYVSSRSGRSSGRLTKGFSHSESITEFLEKNESWPRLEKQQTPVKIYCKDGRIHSPVALEEGAFIADLPGFLMHTDEVKAENGIPLSCLIVTDNDIIIDTEGTTFTFAPLIRRSFHFNCIVKLIRIKGEPRIGLFATRMKGALSEEKSRRGPAIQADGELFLPFDGEIPFPVNKIEWKDKKRGKGNFLNSKSSSSKSDDNKNEINQKSSSSSYISSSSNGISSRYTTRSSSRGGRRRSIDHSSLSNSQYNSSQNGRKSISNTNATSSYYSTSSNTNASSNSQFDSPMCLTLLSSFYDDSVPPMPFVILEDDDAVNRYKVRQEVKSKTRSSRGGRHRNND</sequence>
<feature type="compositionally biased region" description="Polar residues" evidence="6">
    <location>
        <begin position="62"/>
        <end position="93"/>
    </location>
</feature>
<comment type="caution">
    <text evidence="8">The sequence shown here is derived from an EMBL/GenBank/DDBJ whole genome shotgun (WGS) entry which is preliminary data.</text>
</comment>
<feature type="region of interest" description="Disordered" evidence="6">
    <location>
        <begin position="171"/>
        <end position="247"/>
    </location>
</feature>
<dbReference type="InterPro" id="IPR019787">
    <property type="entry name" value="Znf_PHD-finger"/>
</dbReference>
<feature type="compositionally biased region" description="Low complexity" evidence="6">
    <location>
        <begin position="388"/>
        <end position="402"/>
    </location>
</feature>
<dbReference type="EMBL" id="JAPFFF010000001">
    <property type="protein sequence ID" value="KAK8899597.1"/>
    <property type="molecule type" value="Genomic_DNA"/>
</dbReference>